<dbReference type="Proteomes" id="UP000054007">
    <property type="component" value="Unassembled WGS sequence"/>
</dbReference>
<gene>
    <name evidence="3" type="ORF">CYLTODRAFT_417949</name>
</gene>
<feature type="region of interest" description="Disordered" evidence="1">
    <location>
        <begin position="145"/>
        <end position="165"/>
    </location>
</feature>
<reference evidence="3 4" key="1">
    <citation type="journal article" date="2015" name="Fungal Genet. Biol.">
        <title>Evolution of novel wood decay mechanisms in Agaricales revealed by the genome sequences of Fistulina hepatica and Cylindrobasidium torrendii.</title>
        <authorList>
            <person name="Floudas D."/>
            <person name="Held B.W."/>
            <person name="Riley R."/>
            <person name="Nagy L.G."/>
            <person name="Koehler G."/>
            <person name="Ransdell A.S."/>
            <person name="Younus H."/>
            <person name="Chow J."/>
            <person name="Chiniquy J."/>
            <person name="Lipzen A."/>
            <person name="Tritt A."/>
            <person name="Sun H."/>
            <person name="Haridas S."/>
            <person name="LaButti K."/>
            <person name="Ohm R.A."/>
            <person name="Kues U."/>
            <person name="Blanchette R.A."/>
            <person name="Grigoriev I.V."/>
            <person name="Minto R.E."/>
            <person name="Hibbett D.S."/>
        </authorList>
    </citation>
    <scope>NUCLEOTIDE SEQUENCE [LARGE SCALE GENOMIC DNA]</scope>
    <source>
        <strain evidence="3 4">FP15055 ss-10</strain>
    </source>
</reference>
<evidence type="ECO:0000313" key="4">
    <source>
        <dbReference type="Proteomes" id="UP000054007"/>
    </source>
</evidence>
<evidence type="ECO:0000313" key="3">
    <source>
        <dbReference type="EMBL" id="KIY72367.1"/>
    </source>
</evidence>
<keyword evidence="2" id="KW-1133">Transmembrane helix</keyword>
<keyword evidence="2" id="KW-0812">Transmembrane</keyword>
<evidence type="ECO:0000256" key="1">
    <source>
        <dbReference type="SAM" id="MobiDB-lite"/>
    </source>
</evidence>
<keyword evidence="2" id="KW-0472">Membrane</keyword>
<protein>
    <submittedName>
        <fullName evidence="3">Uncharacterized protein</fullName>
    </submittedName>
</protein>
<dbReference type="EMBL" id="KN880444">
    <property type="protein sequence ID" value="KIY72367.1"/>
    <property type="molecule type" value="Genomic_DNA"/>
</dbReference>
<keyword evidence="4" id="KW-1185">Reference proteome</keyword>
<dbReference type="AlphaFoldDB" id="A0A0D7BPM3"/>
<sequence length="206" mass="22805">MTSFVNPTKLFKYNLDKSYMAQRLLGTLLRPIYDCDVRTRPTTLTTLFQYNHRLAAMQSILFYFFSLASTILLYMNGTLHGATFSATPQSPRLWSYVPLVVMSTAMVSMANAAPISISPAQSTAVLDTVAVVPDEFINGEDGTTVVGSEPMHGTLPADLEEEDEEPSLPIYSATEESAVAADERRGCASFRYYSCFKRRQAGVDVR</sequence>
<feature type="transmembrane region" description="Helical" evidence="2">
    <location>
        <begin position="54"/>
        <end position="74"/>
    </location>
</feature>
<name>A0A0D7BPM3_9AGAR</name>
<organism evidence="3 4">
    <name type="scientific">Cylindrobasidium torrendii FP15055 ss-10</name>
    <dbReference type="NCBI Taxonomy" id="1314674"/>
    <lineage>
        <taxon>Eukaryota</taxon>
        <taxon>Fungi</taxon>
        <taxon>Dikarya</taxon>
        <taxon>Basidiomycota</taxon>
        <taxon>Agaricomycotina</taxon>
        <taxon>Agaricomycetes</taxon>
        <taxon>Agaricomycetidae</taxon>
        <taxon>Agaricales</taxon>
        <taxon>Marasmiineae</taxon>
        <taxon>Physalacriaceae</taxon>
        <taxon>Cylindrobasidium</taxon>
    </lineage>
</organism>
<accession>A0A0D7BPM3</accession>
<evidence type="ECO:0000256" key="2">
    <source>
        <dbReference type="SAM" id="Phobius"/>
    </source>
</evidence>
<proteinExistence type="predicted"/>
<feature type="transmembrane region" description="Helical" evidence="2">
    <location>
        <begin position="94"/>
        <end position="113"/>
    </location>
</feature>